<comment type="caution">
    <text evidence="2">The sequence shown here is derived from an EMBL/GenBank/DDBJ whole genome shotgun (WGS) entry which is preliminary data.</text>
</comment>
<keyword evidence="3" id="KW-1185">Reference proteome</keyword>
<evidence type="ECO:0000313" key="2">
    <source>
        <dbReference type="EMBL" id="MDO6413363.1"/>
    </source>
</evidence>
<proteinExistence type="predicted"/>
<organism evidence="2 3">
    <name type="scientific">Sphingomonas natans</name>
    <dbReference type="NCBI Taxonomy" id="3063330"/>
    <lineage>
        <taxon>Bacteria</taxon>
        <taxon>Pseudomonadati</taxon>
        <taxon>Pseudomonadota</taxon>
        <taxon>Alphaproteobacteria</taxon>
        <taxon>Sphingomonadales</taxon>
        <taxon>Sphingomonadaceae</taxon>
        <taxon>Sphingomonas</taxon>
    </lineage>
</organism>
<keyword evidence="1" id="KW-0732">Signal</keyword>
<evidence type="ECO:0000313" key="3">
    <source>
        <dbReference type="Proteomes" id="UP001169764"/>
    </source>
</evidence>
<sequence>MTAQGDTGVCMIKRMGAALAAVALATAPVQAACWNDQEISAGTIRDFQSLLMVATLRCQVMHVDITADYNAFLNANKPTIQKMNERLKIHFFKAHGPVEGQRRYDGFATSLANAYGARQGNKEVCTGVASLAREAAMMAGSEEGLVLLAQRQGIATALPEGACESPAGSITVAAISPVSTRPAGPAD</sequence>
<gene>
    <name evidence="2" type="ORF">Q4F19_03115</name>
</gene>
<feature type="chain" id="PRO_5046234454" description="S-adenosyl-L-homocysteine hydrolase" evidence="1">
    <location>
        <begin position="32"/>
        <end position="187"/>
    </location>
</feature>
<name>A0ABT8Y4W2_9SPHN</name>
<evidence type="ECO:0008006" key="4">
    <source>
        <dbReference type="Google" id="ProtNLM"/>
    </source>
</evidence>
<dbReference type="EMBL" id="JAUOTP010000001">
    <property type="protein sequence ID" value="MDO6413363.1"/>
    <property type="molecule type" value="Genomic_DNA"/>
</dbReference>
<dbReference type="Proteomes" id="UP001169764">
    <property type="component" value="Unassembled WGS sequence"/>
</dbReference>
<accession>A0ABT8Y4W2</accession>
<reference evidence="2" key="1">
    <citation type="submission" date="2023-07" db="EMBL/GenBank/DDBJ databases">
        <authorList>
            <person name="Kim M."/>
        </authorList>
    </citation>
    <scope>NUCLEOTIDE SEQUENCE</scope>
    <source>
        <strain evidence="2">BIUV-7</strain>
    </source>
</reference>
<evidence type="ECO:0000256" key="1">
    <source>
        <dbReference type="SAM" id="SignalP"/>
    </source>
</evidence>
<protein>
    <recommendedName>
        <fullName evidence="4">S-adenosyl-L-homocysteine hydrolase</fullName>
    </recommendedName>
</protein>
<feature type="signal peptide" evidence="1">
    <location>
        <begin position="1"/>
        <end position="31"/>
    </location>
</feature>
<dbReference type="RefSeq" id="WP_303539707.1">
    <property type="nucleotide sequence ID" value="NZ_JAUOTP010000001.1"/>
</dbReference>